<organism evidence="2 3">
    <name type="scientific">Cinchona calisaya</name>
    <dbReference type="NCBI Taxonomy" id="153742"/>
    <lineage>
        <taxon>Eukaryota</taxon>
        <taxon>Viridiplantae</taxon>
        <taxon>Streptophyta</taxon>
        <taxon>Embryophyta</taxon>
        <taxon>Tracheophyta</taxon>
        <taxon>Spermatophyta</taxon>
        <taxon>Magnoliopsida</taxon>
        <taxon>eudicotyledons</taxon>
        <taxon>Gunneridae</taxon>
        <taxon>Pentapetalae</taxon>
        <taxon>asterids</taxon>
        <taxon>lamiids</taxon>
        <taxon>Gentianales</taxon>
        <taxon>Rubiaceae</taxon>
        <taxon>Cinchonoideae</taxon>
        <taxon>Cinchoneae</taxon>
        <taxon>Cinchona</taxon>
    </lineage>
</organism>
<dbReference type="PANTHER" id="PTHR46405">
    <property type="entry name" value="OS05G0141500 PROTEIN"/>
    <property type="match status" value="1"/>
</dbReference>
<sequence length="95" mass="10694">MIGGNFVQNLEFLYNEPISKLVALDYDEEVALQAILRNGHCYGGIDLLKNILHNLLAYLNSGYFGSNGNSEESEAIFEDLRPLEEYSLEGMFCLL</sequence>
<dbReference type="InterPro" id="IPR046527">
    <property type="entry name" value="PIR2-like_helical"/>
</dbReference>
<dbReference type="PANTHER" id="PTHR46405:SF3">
    <property type="entry name" value="RING_U-BOX SUPERFAMILY PROTEIN"/>
    <property type="match status" value="1"/>
</dbReference>
<dbReference type="Pfam" id="PF20235">
    <property type="entry name" value="PIR2-like_helical"/>
    <property type="match status" value="1"/>
</dbReference>
<evidence type="ECO:0000259" key="1">
    <source>
        <dbReference type="Pfam" id="PF20235"/>
    </source>
</evidence>
<keyword evidence="3" id="KW-1185">Reference proteome</keyword>
<dbReference type="EMBL" id="JBJUIK010000017">
    <property type="protein sequence ID" value="KAL3497753.1"/>
    <property type="molecule type" value="Genomic_DNA"/>
</dbReference>
<dbReference type="AlphaFoldDB" id="A0ABD2XSS9"/>
<comment type="caution">
    <text evidence="2">The sequence shown here is derived from an EMBL/GenBank/DDBJ whole genome shotgun (WGS) entry which is preliminary data.</text>
</comment>
<dbReference type="Proteomes" id="UP001630127">
    <property type="component" value="Unassembled WGS sequence"/>
</dbReference>
<name>A0ABD2XSS9_9GENT</name>
<accession>A0ABD2XSS9</accession>
<gene>
    <name evidence="2" type="ORF">ACH5RR_040485</name>
</gene>
<dbReference type="InterPro" id="IPR046934">
    <property type="entry name" value="PIR2-like"/>
</dbReference>
<feature type="domain" description="PIR2-like helical" evidence="1">
    <location>
        <begin position="9"/>
        <end position="95"/>
    </location>
</feature>
<protein>
    <recommendedName>
        <fullName evidence="1">PIR2-like helical domain-containing protein</fullName>
    </recommendedName>
</protein>
<evidence type="ECO:0000313" key="3">
    <source>
        <dbReference type="Proteomes" id="UP001630127"/>
    </source>
</evidence>
<evidence type="ECO:0000313" key="2">
    <source>
        <dbReference type="EMBL" id="KAL3497753.1"/>
    </source>
</evidence>
<proteinExistence type="predicted"/>
<reference evidence="2 3" key="1">
    <citation type="submission" date="2024-11" db="EMBL/GenBank/DDBJ databases">
        <title>A near-complete genome assembly of Cinchona calisaya.</title>
        <authorList>
            <person name="Lian D.C."/>
            <person name="Zhao X.W."/>
            <person name="Wei L."/>
        </authorList>
    </citation>
    <scope>NUCLEOTIDE SEQUENCE [LARGE SCALE GENOMIC DNA]</scope>
    <source>
        <tissue evidence="2">Nenye</tissue>
    </source>
</reference>